<dbReference type="OMA" id="QLERICY"/>
<evidence type="ECO:0000256" key="3">
    <source>
        <dbReference type="ARBA" id="ARBA00022692"/>
    </source>
</evidence>
<keyword evidence="3 8" id="KW-0812">Transmembrane</keyword>
<feature type="transmembrane region" description="Helical" evidence="8">
    <location>
        <begin position="172"/>
        <end position="196"/>
    </location>
</feature>
<evidence type="ECO:0000256" key="6">
    <source>
        <dbReference type="SAM" id="Coils"/>
    </source>
</evidence>
<gene>
    <name evidence="9" type="ORF">NEMVEDRAFT_v1g240673</name>
</gene>
<reference evidence="9 10" key="1">
    <citation type="journal article" date="2007" name="Science">
        <title>Sea anemone genome reveals ancestral eumetazoan gene repertoire and genomic organization.</title>
        <authorList>
            <person name="Putnam N.H."/>
            <person name="Srivastava M."/>
            <person name="Hellsten U."/>
            <person name="Dirks B."/>
            <person name="Chapman J."/>
            <person name="Salamov A."/>
            <person name="Terry A."/>
            <person name="Shapiro H."/>
            <person name="Lindquist E."/>
            <person name="Kapitonov V.V."/>
            <person name="Jurka J."/>
            <person name="Genikhovich G."/>
            <person name="Grigoriev I.V."/>
            <person name="Lucas S.M."/>
            <person name="Steele R.E."/>
            <person name="Finnerty J.R."/>
            <person name="Technau U."/>
            <person name="Martindale M.Q."/>
            <person name="Rokhsar D.S."/>
        </authorList>
    </citation>
    <scope>NUCLEOTIDE SEQUENCE [LARGE SCALE GENOMIC DNA]</scope>
    <source>
        <strain evidence="10">CH2 X CH6</strain>
    </source>
</reference>
<feature type="transmembrane region" description="Helical" evidence="8">
    <location>
        <begin position="421"/>
        <end position="445"/>
    </location>
</feature>
<feature type="transmembrane region" description="Helical" evidence="8">
    <location>
        <begin position="524"/>
        <end position="541"/>
    </location>
</feature>
<organism evidence="9 10">
    <name type="scientific">Nematostella vectensis</name>
    <name type="common">Starlet sea anemone</name>
    <dbReference type="NCBI Taxonomy" id="45351"/>
    <lineage>
        <taxon>Eukaryota</taxon>
        <taxon>Metazoa</taxon>
        <taxon>Cnidaria</taxon>
        <taxon>Anthozoa</taxon>
        <taxon>Hexacorallia</taxon>
        <taxon>Actiniaria</taxon>
        <taxon>Edwardsiidae</taxon>
        <taxon>Nematostella</taxon>
    </lineage>
</organism>
<comment type="subcellular location">
    <subcellularLocation>
        <location evidence="1">Membrane</location>
        <topology evidence="1">Multi-pass membrane protein</topology>
    </subcellularLocation>
</comment>
<dbReference type="GO" id="GO:0016020">
    <property type="term" value="C:membrane"/>
    <property type="evidence" value="ECO:0000318"/>
    <property type="project" value="GO_Central"/>
</dbReference>
<evidence type="ECO:0000256" key="4">
    <source>
        <dbReference type="ARBA" id="ARBA00022989"/>
    </source>
</evidence>
<dbReference type="EMBL" id="DS469538">
    <property type="protein sequence ID" value="EDO45173.1"/>
    <property type="molecule type" value="Genomic_DNA"/>
</dbReference>
<dbReference type="Pfam" id="PF04791">
    <property type="entry name" value="LMBR1"/>
    <property type="match status" value="1"/>
</dbReference>
<feature type="compositionally biased region" description="Basic and acidic residues" evidence="7">
    <location>
        <begin position="582"/>
        <end position="601"/>
    </location>
</feature>
<comment type="similarity">
    <text evidence="2">Belongs to the LIMR family.</text>
</comment>
<dbReference type="InterPro" id="IPR051584">
    <property type="entry name" value="GPCR-associated_LMBR1"/>
</dbReference>
<feature type="transmembrane region" description="Helical" evidence="8">
    <location>
        <begin position="102"/>
        <end position="121"/>
    </location>
</feature>
<sequence length="642" mass="74031">MILCFVLTLCLLHYFGNWRKQHILVTIAVFVAWYFSFVIVEVLPLDVSDTFYRKCLLENKPIQNTTRLFQLVTLSNSSQDVPVCLPPWSYLPKQALPDLWRVVYWSSQILSWLILPIMQSYSYAGDFTVRGKIKTALYENALWYGSYVIIFVVLLIYVIVRPDLELNGSQLAIIGITASNTWGLLLLVLLMGYGLVEIPRNVWNAASLDYQLAHTYFKVSKLSVEREEAEEQLADVLEEVRQASENIRYNDPLRECIDTIIKKCPEMSESMFSRGTDDYVDYNDYLKETGNKIKEPFSEKNLIKLHQRVIVIVQTARRTQCQYNGQLDKAFGLEDIVRNAGNLDRCFKSSFKKPTGCCKSISPILEWYWKIWLCPIFLRLLAAILVLLSLALVWSEVTFFTTKPILSLFAILVNAAGKNYYYFYVELICFFVIAYMCVCSYYTVFKMRLFNYYYFAPNHQTDPYSLLFSGLLLCRLTYALSLNFLAMIHLDGHVTGAVERVETSFTKFMGHMDVLSFVSKGFNLYYPMCVLLVCLATYFSLGTRCLNYLGFQTFIIEDDMSIEYVNEGKDLVRRERAEAAKSRLSDRRKDRSSSSLSRDHATSQTNLTGSDVKVVKYSRFDNEGGFGRSPTTKPPKNLFDDI</sequence>
<evidence type="ECO:0000256" key="1">
    <source>
        <dbReference type="ARBA" id="ARBA00004141"/>
    </source>
</evidence>
<evidence type="ECO:0000256" key="7">
    <source>
        <dbReference type="SAM" id="MobiDB-lite"/>
    </source>
</evidence>
<dbReference type="PANTHER" id="PTHR21355">
    <property type="entry name" value="G-PROTEIN COUPLED RECEPTOR-ASSOCIATED PROTEIN LMBRD2"/>
    <property type="match status" value="1"/>
</dbReference>
<dbReference type="HOGENOM" id="CLU_018886_0_0_1"/>
<dbReference type="FunCoup" id="A7RTZ5">
    <property type="interactions" value="556"/>
</dbReference>
<evidence type="ECO:0000256" key="5">
    <source>
        <dbReference type="ARBA" id="ARBA00023136"/>
    </source>
</evidence>
<dbReference type="InParanoid" id="A7RTZ5"/>
<evidence type="ECO:0000313" key="9">
    <source>
        <dbReference type="EMBL" id="EDO45173.1"/>
    </source>
</evidence>
<proteinExistence type="inferred from homology"/>
<evidence type="ECO:0000256" key="8">
    <source>
        <dbReference type="SAM" id="Phobius"/>
    </source>
</evidence>
<protein>
    <submittedName>
        <fullName evidence="9">Uncharacterized protein</fullName>
    </submittedName>
</protein>
<dbReference type="AlphaFoldDB" id="A7RTZ5"/>
<dbReference type="PhylomeDB" id="A7RTZ5"/>
<accession>A7RTZ5</accession>
<dbReference type="eggNOG" id="KOG2296">
    <property type="taxonomic scope" value="Eukaryota"/>
</dbReference>
<feature type="region of interest" description="Disordered" evidence="7">
    <location>
        <begin position="582"/>
        <end position="642"/>
    </location>
</feature>
<evidence type="ECO:0000313" key="10">
    <source>
        <dbReference type="Proteomes" id="UP000001593"/>
    </source>
</evidence>
<dbReference type="STRING" id="45351.A7RTZ5"/>
<name>A7RTZ5_NEMVE</name>
<dbReference type="Proteomes" id="UP000001593">
    <property type="component" value="Unassembled WGS sequence"/>
</dbReference>
<dbReference type="InterPro" id="IPR006876">
    <property type="entry name" value="LMBR1-like_membr_prot"/>
</dbReference>
<feature type="transmembrane region" description="Helical" evidence="8">
    <location>
        <begin position="27"/>
        <end position="45"/>
    </location>
</feature>
<feature type="transmembrane region" description="Helical" evidence="8">
    <location>
        <begin position="466"/>
        <end position="490"/>
    </location>
</feature>
<feature type="transmembrane region" description="Helical" evidence="8">
    <location>
        <begin position="141"/>
        <end position="160"/>
    </location>
</feature>
<feature type="transmembrane region" description="Helical" evidence="8">
    <location>
        <begin position="367"/>
        <end position="390"/>
    </location>
</feature>
<evidence type="ECO:0000256" key="2">
    <source>
        <dbReference type="ARBA" id="ARBA00010487"/>
    </source>
</evidence>
<keyword evidence="4 8" id="KW-1133">Transmembrane helix</keyword>
<keyword evidence="6" id="KW-0175">Coiled coil</keyword>
<keyword evidence="10" id="KW-1185">Reference proteome</keyword>
<keyword evidence="5 8" id="KW-0472">Membrane</keyword>
<feature type="coiled-coil region" evidence="6">
    <location>
        <begin position="219"/>
        <end position="246"/>
    </location>
</feature>
<dbReference type="PANTHER" id="PTHR21355:SF0">
    <property type="entry name" value="G-PROTEIN COUPLED RECEPTOR-ASSOCIATED PROTEIN LMBRD2"/>
    <property type="match status" value="1"/>
</dbReference>